<dbReference type="AlphaFoldDB" id="A0A8J6PZU3"/>
<dbReference type="RefSeq" id="WP_188166877.1">
    <property type="nucleotide sequence ID" value="NZ_JACVVX010000014.1"/>
</dbReference>
<evidence type="ECO:0000313" key="1">
    <source>
        <dbReference type="EMBL" id="MBD0417437.1"/>
    </source>
</evidence>
<protein>
    <submittedName>
        <fullName evidence="1">RidA family protein</fullName>
    </submittedName>
</protein>
<name>A0A8J6PZU3_9HYPH</name>
<dbReference type="PANTHER" id="PTHR47328">
    <property type="match status" value="1"/>
</dbReference>
<organism evidence="1 2">
    <name type="scientific">Oryzicola mucosus</name>
    <dbReference type="NCBI Taxonomy" id="2767425"/>
    <lineage>
        <taxon>Bacteria</taxon>
        <taxon>Pseudomonadati</taxon>
        <taxon>Pseudomonadota</taxon>
        <taxon>Alphaproteobacteria</taxon>
        <taxon>Hyphomicrobiales</taxon>
        <taxon>Phyllobacteriaceae</taxon>
        <taxon>Oryzicola</taxon>
    </lineage>
</organism>
<comment type="caution">
    <text evidence="1">The sequence shown here is derived from an EMBL/GenBank/DDBJ whole genome shotgun (WGS) entry which is preliminary data.</text>
</comment>
<dbReference type="InterPro" id="IPR006175">
    <property type="entry name" value="YjgF/YER057c/UK114"/>
</dbReference>
<dbReference type="InterPro" id="IPR035959">
    <property type="entry name" value="RutC-like_sf"/>
</dbReference>
<dbReference type="SUPFAM" id="SSF55298">
    <property type="entry name" value="YjgF-like"/>
    <property type="match status" value="1"/>
</dbReference>
<proteinExistence type="predicted"/>
<sequence>MDIERIEPGQRSSAAVIFGDFIFISGQVGTPGTTVAEQTRQILARIDDLLGQSNSDRSRILQAVIWLADISTFDEMNSVWMEWIPQGRAPARATGESRLVTPEYAVEIYVTAARSK</sequence>
<dbReference type="EMBL" id="JACVVX010000014">
    <property type="protein sequence ID" value="MBD0417437.1"/>
    <property type="molecule type" value="Genomic_DNA"/>
</dbReference>
<dbReference type="Pfam" id="PF01042">
    <property type="entry name" value="Ribonuc_L-PSP"/>
    <property type="match status" value="1"/>
</dbReference>
<keyword evidence="2" id="KW-1185">Reference proteome</keyword>
<gene>
    <name evidence="1" type="ORF">ICI42_22630</name>
</gene>
<dbReference type="Gene3D" id="3.30.1330.40">
    <property type="entry name" value="RutC-like"/>
    <property type="match status" value="1"/>
</dbReference>
<reference evidence="1" key="1">
    <citation type="submission" date="2020-09" db="EMBL/GenBank/DDBJ databases">
        <title>Genome seq and assembly of Tianweitania sp.</title>
        <authorList>
            <person name="Chhetri G."/>
        </authorList>
    </citation>
    <scope>NUCLEOTIDE SEQUENCE</scope>
    <source>
        <strain evidence="1">Rool2</strain>
    </source>
</reference>
<dbReference type="Proteomes" id="UP000643405">
    <property type="component" value="Unassembled WGS sequence"/>
</dbReference>
<dbReference type="CDD" id="cd06150">
    <property type="entry name" value="YjgF_YER057c_UK114_like_2"/>
    <property type="match status" value="1"/>
</dbReference>
<dbReference type="InterPro" id="IPR035709">
    <property type="entry name" value="YoaB-like"/>
</dbReference>
<dbReference type="PANTHER" id="PTHR47328:SF1">
    <property type="entry name" value="RUTC FAMILY PROTEIN YOAB"/>
    <property type="match status" value="1"/>
</dbReference>
<accession>A0A8J6PZU3</accession>
<evidence type="ECO:0000313" key="2">
    <source>
        <dbReference type="Proteomes" id="UP000643405"/>
    </source>
</evidence>